<dbReference type="OMA" id="YCQNTII"/>
<dbReference type="AlphaFoldDB" id="A0A8S1VGA7"/>
<keyword evidence="1" id="KW-0175">Coiled coil</keyword>
<keyword evidence="3" id="KW-1185">Reference proteome</keyword>
<dbReference type="OrthoDB" id="10382665at2759"/>
<comment type="caution">
    <text evidence="2">The sequence shown here is derived from an EMBL/GenBank/DDBJ whole genome shotgun (WGS) entry which is preliminary data.</text>
</comment>
<sequence length="200" mass="23892">MRKNEYDFYVDDQVTFNKYQLTLKCKYHTKISILKQYLLKYIKKNFDIMHNDVTLKESMTLDEVFSRYCQNTIILLIKQDPMIDVLVKHSIQYQNLRRSRPTSNEALDEIFPLEIKNDQENMKNPVVKHELDTLPSTTQKKCSNCGIQNKMIENYESSISNLIQENEQLQLKMRQLKEQRNISKQKESIAVNSYRQLKRS</sequence>
<dbReference type="Proteomes" id="UP000683925">
    <property type="component" value="Unassembled WGS sequence"/>
</dbReference>
<gene>
    <name evidence="2" type="ORF">POCTA_138.1.T0680013</name>
</gene>
<protein>
    <submittedName>
        <fullName evidence="2">Uncharacterized protein</fullName>
    </submittedName>
</protein>
<evidence type="ECO:0000313" key="3">
    <source>
        <dbReference type="Proteomes" id="UP000683925"/>
    </source>
</evidence>
<dbReference type="EMBL" id="CAJJDP010000067">
    <property type="protein sequence ID" value="CAD8176888.1"/>
    <property type="molecule type" value="Genomic_DNA"/>
</dbReference>
<organism evidence="2 3">
    <name type="scientific">Paramecium octaurelia</name>
    <dbReference type="NCBI Taxonomy" id="43137"/>
    <lineage>
        <taxon>Eukaryota</taxon>
        <taxon>Sar</taxon>
        <taxon>Alveolata</taxon>
        <taxon>Ciliophora</taxon>
        <taxon>Intramacronucleata</taxon>
        <taxon>Oligohymenophorea</taxon>
        <taxon>Peniculida</taxon>
        <taxon>Parameciidae</taxon>
        <taxon>Paramecium</taxon>
    </lineage>
</organism>
<evidence type="ECO:0000313" key="2">
    <source>
        <dbReference type="EMBL" id="CAD8176888.1"/>
    </source>
</evidence>
<accession>A0A8S1VGA7</accession>
<name>A0A8S1VGA7_PAROT</name>
<feature type="coiled-coil region" evidence="1">
    <location>
        <begin position="152"/>
        <end position="186"/>
    </location>
</feature>
<reference evidence="2" key="1">
    <citation type="submission" date="2021-01" db="EMBL/GenBank/DDBJ databases">
        <authorList>
            <consortium name="Genoscope - CEA"/>
            <person name="William W."/>
        </authorList>
    </citation>
    <scope>NUCLEOTIDE SEQUENCE</scope>
</reference>
<proteinExistence type="predicted"/>
<evidence type="ECO:0000256" key="1">
    <source>
        <dbReference type="SAM" id="Coils"/>
    </source>
</evidence>